<evidence type="ECO:0008006" key="3">
    <source>
        <dbReference type="Google" id="ProtNLM"/>
    </source>
</evidence>
<comment type="caution">
    <text evidence="1">The sequence shown here is derived from an EMBL/GenBank/DDBJ whole genome shotgun (WGS) entry which is preliminary data.</text>
</comment>
<keyword evidence="2" id="KW-1185">Reference proteome</keyword>
<reference evidence="1 2" key="1">
    <citation type="submission" date="2019-08" db="EMBL/GenBank/DDBJ databases">
        <authorList>
            <person name="Lei W."/>
        </authorList>
    </citation>
    <scope>NUCLEOTIDE SEQUENCE [LARGE SCALE GENOMIC DNA]</scope>
    <source>
        <strain evidence="1 2">CCUG 58627</strain>
    </source>
</reference>
<evidence type="ECO:0000313" key="2">
    <source>
        <dbReference type="Proteomes" id="UP000320791"/>
    </source>
</evidence>
<gene>
    <name evidence="1" type="ORF">FRX94_06855</name>
</gene>
<dbReference type="Proteomes" id="UP000320791">
    <property type="component" value="Unassembled WGS sequence"/>
</dbReference>
<sequence>MSAATTAPHKSHAASSVVVPEWFDLKTAGKILSVSPLHVRILARDSVLRSRADNKTIMVCAKDVLAYRPQAQAAQREFAFDVAHVENLRSRIIDHFA</sequence>
<proteinExistence type="predicted"/>
<organism evidence="1 2">
    <name type="scientific">Corynebacterium canis</name>
    <dbReference type="NCBI Taxonomy" id="679663"/>
    <lineage>
        <taxon>Bacteria</taxon>
        <taxon>Bacillati</taxon>
        <taxon>Actinomycetota</taxon>
        <taxon>Actinomycetes</taxon>
        <taxon>Mycobacteriales</taxon>
        <taxon>Corynebacteriaceae</taxon>
        <taxon>Corynebacterium</taxon>
    </lineage>
</organism>
<protein>
    <recommendedName>
        <fullName evidence="3">Excisionase</fullName>
    </recommendedName>
</protein>
<evidence type="ECO:0000313" key="1">
    <source>
        <dbReference type="EMBL" id="TWT25522.1"/>
    </source>
</evidence>
<accession>A0A5C5UIS7</accession>
<dbReference type="RefSeq" id="WP_146324391.1">
    <property type="nucleotide sequence ID" value="NZ_BAABLR010000021.1"/>
</dbReference>
<name>A0A5C5UIS7_9CORY</name>
<dbReference type="AlphaFoldDB" id="A0A5C5UIS7"/>
<dbReference type="EMBL" id="VOHM01000012">
    <property type="protein sequence ID" value="TWT25522.1"/>
    <property type="molecule type" value="Genomic_DNA"/>
</dbReference>